<dbReference type="RefSeq" id="WP_267031169.1">
    <property type="nucleotide sequence ID" value="NZ_JAIFZO010000002.1"/>
</dbReference>
<evidence type="ECO:0000256" key="8">
    <source>
        <dbReference type="ARBA" id="ARBA00022989"/>
    </source>
</evidence>
<keyword evidence="4" id="KW-0597">Phosphoprotein</keyword>
<evidence type="ECO:0000256" key="10">
    <source>
        <dbReference type="ARBA" id="ARBA00023136"/>
    </source>
</evidence>
<dbReference type="SUPFAM" id="SSF47384">
    <property type="entry name" value="Homodimeric domain of signal transducing histidine kinase"/>
    <property type="match status" value="1"/>
</dbReference>
<sequence>MATTLRTRIRVRAQACLSGPGAARVRALVRLLTPRRVRVRFAMLFGLLFIASGAVLLGITYLLVNRPTHNVVTAVHEEGVPGSGSAPGTVIRPGPGSGSPQDLTVWLNDQLRRQTEHLHDAQMHELLVQSGTALAIMAAISIVLSWLLARRVLRPMRTLNAGIARISASNVHERLAVAGPRDEISELADSIDGLLARLEAALESHKRFVANAAHELRTPLTVERALLEESLLDRDATAASFRENFERLLRISTHQGALLESLLTLAVSERGVERTEPVDLAEINESVLLTQLPETLRHGVRIEYRTEPTPVAGDTALLERLVANLVHNAAYYNVPDGSVDITVRRHDRRAVLTVSNTGPEVPSDRVDQLFEPFQRMYRTAGDGHHGLGLSIVRAIAAAHDATLTARARPGGGLVVEVSFPLLVKAGERYEGWSQPRAATASK</sequence>
<organism evidence="15 16">
    <name type="scientific">Streptomyces ortus</name>
    <dbReference type="NCBI Taxonomy" id="2867268"/>
    <lineage>
        <taxon>Bacteria</taxon>
        <taxon>Bacillati</taxon>
        <taxon>Actinomycetota</taxon>
        <taxon>Actinomycetes</taxon>
        <taxon>Kitasatosporales</taxon>
        <taxon>Streptomycetaceae</taxon>
        <taxon>Streptomyces</taxon>
    </lineage>
</organism>
<evidence type="ECO:0000259" key="14">
    <source>
        <dbReference type="PROSITE" id="PS50885"/>
    </source>
</evidence>
<dbReference type="SUPFAM" id="SSF158472">
    <property type="entry name" value="HAMP domain-like"/>
    <property type="match status" value="1"/>
</dbReference>
<keyword evidence="7 15" id="KW-0418">Kinase</keyword>
<dbReference type="InterPro" id="IPR004358">
    <property type="entry name" value="Sig_transdc_His_kin-like_C"/>
</dbReference>
<evidence type="ECO:0000256" key="7">
    <source>
        <dbReference type="ARBA" id="ARBA00022777"/>
    </source>
</evidence>
<dbReference type="PROSITE" id="PS50885">
    <property type="entry name" value="HAMP"/>
    <property type="match status" value="1"/>
</dbReference>
<evidence type="ECO:0000256" key="5">
    <source>
        <dbReference type="ARBA" id="ARBA00022679"/>
    </source>
</evidence>
<dbReference type="PANTHER" id="PTHR45436">
    <property type="entry name" value="SENSOR HISTIDINE KINASE YKOH"/>
    <property type="match status" value="1"/>
</dbReference>
<dbReference type="Pfam" id="PF00672">
    <property type="entry name" value="HAMP"/>
    <property type="match status" value="1"/>
</dbReference>
<dbReference type="InterPro" id="IPR005467">
    <property type="entry name" value="His_kinase_dom"/>
</dbReference>
<dbReference type="InterPro" id="IPR003660">
    <property type="entry name" value="HAMP_dom"/>
</dbReference>
<dbReference type="SMART" id="SM00388">
    <property type="entry name" value="HisKA"/>
    <property type="match status" value="1"/>
</dbReference>
<evidence type="ECO:0000256" key="3">
    <source>
        <dbReference type="ARBA" id="ARBA00012438"/>
    </source>
</evidence>
<dbReference type="InterPro" id="IPR036890">
    <property type="entry name" value="HATPase_C_sf"/>
</dbReference>
<dbReference type="Gene3D" id="3.30.565.10">
    <property type="entry name" value="Histidine kinase-like ATPase, C-terminal domain"/>
    <property type="match status" value="1"/>
</dbReference>
<keyword evidence="9" id="KW-0902">Two-component regulatory system</keyword>
<feature type="transmembrane region" description="Helical" evidence="12">
    <location>
        <begin position="41"/>
        <end position="64"/>
    </location>
</feature>
<dbReference type="InterPro" id="IPR050428">
    <property type="entry name" value="TCS_sensor_his_kinase"/>
</dbReference>
<dbReference type="InterPro" id="IPR003661">
    <property type="entry name" value="HisK_dim/P_dom"/>
</dbReference>
<dbReference type="EMBL" id="JAIFZO010000002">
    <property type="protein sequence ID" value="MCX4238914.1"/>
    <property type="molecule type" value="Genomic_DNA"/>
</dbReference>
<comment type="caution">
    <text evidence="15">The sequence shown here is derived from an EMBL/GenBank/DDBJ whole genome shotgun (WGS) entry which is preliminary data.</text>
</comment>
<dbReference type="InterPro" id="IPR003594">
    <property type="entry name" value="HATPase_dom"/>
</dbReference>
<dbReference type="PROSITE" id="PS50109">
    <property type="entry name" value="HIS_KIN"/>
    <property type="match status" value="1"/>
</dbReference>
<keyword evidence="5" id="KW-0808">Transferase</keyword>
<evidence type="ECO:0000256" key="9">
    <source>
        <dbReference type="ARBA" id="ARBA00023012"/>
    </source>
</evidence>
<dbReference type="Proteomes" id="UP001165590">
    <property type="component" value="Unassembled WGS sequence"/>
</dbReference>
<keyword evidence="10 12" id="KW-0472">Membrane</keyword>
<evidence type="ECO:0000256" key="11">
    <source>
        <dbReference type="SAM" id="MobiDB-lite"/>
    </source>
</evidence>
<comment type="subcellular location">
    <subcellularLocation>
        <location evidence="2">Cell membrane</location>
    </subcellularLocation>
</comment>
<evidence type="ECO:0000313" key="16">
    <source>
        <dbReference type="Proteomes" id="UP001165590"/>
    </source>
</evidence>
<dbReference type="Pfam" id="PF00512">
    <property type="entry name" value="HisKA"/>
    <property type="match status" value="1"/>
</dbReference>
<protein>
    <recommendedName>
        <fullName evidence="3">histidine kinase</fullName>
        <ecNumber evidence="3">2.7.13.3</ecNumber>
    </recommendedName>
</protein>
<evidence type="ECO:0000313" key="15">
    <source>
        <dbReference type="EMBL" id="MCX4238914.1"/>
    </source>
</evidence>
<reference evidence="15" key="1">
    <citation type="journal article" date="2022" name="bioRxiv">
        <title>Discovery and biosynthetic assessment of Streptomyces ortus sp nov. isolated from a deep-sea sponge.</title>
        <authorList>
            <person name="Williams S.E."/>
        </authorList>
    </citation>
    <scope>NUCLEOTIDE SEQUENCE</scope>
    <source>
        <strain evidence="15">A15ISP2-DRY2</strain>
    </source>
</reference>
<proteinExistence type="predicted"/>
<keyword evidence="16" id="KW-1185">Reference proteome</keyword>
<keyword evidence="8 12" id="KW-1133">Transmembrane helix</keyword>
<evidence type="ECO:0000256" key="4">
    <source>
        <dbReference type="ARBA" id="ARBA00022553"/>
    </source>
</evidence>
<accession>A0ABT3VG40</accession>
<dbReference type="Pfam" id="PF02518">
    <property type="entry name" value="HATPase_c"/>
    <property type="match status" value="1"/>
</dbReference>
<dbReference type="CDD" id="cd00082">
    <property type="entry name" value="HisKA"/>
    <property type="match status" value="1"/>
</dbReference>
<name>A0ABT3VG40_9ACTN</name>
<feature type="domain" description="HAMP" evidence="14">
    <location>
        <begin position="150"/>
        <end position="203"/>
    </location>
</feature>
<evidence type="ECO:0000256" key="12">
    <source>
        <dbReference type="SAM" id="Phobius"/>
    </source>
</evidence>
<dbReference type="SMART" id="SM00387">
    <property type="entry name" value="HATPase_c"/>
    <property type="match status" value="1"/>
</dbReference>
<dbReference type="SMART" id="SM00304">
    <property type="entry name" value="HAMP"/>
    <property type="match status" value="1"/>
</dbReference>
<evidence type="ECO:0000259" key="13">
    <source>
        <dbReference type="PROSITE" id="PS50109"/>
    </source>
</evidence>
<evidence type="ECO:0000256" key="1">
    <source>
        <dbReference type="ARBA" id="ARBA00000085"/>
    </source>
</evidence>
<feature type="transmembrane region" description="Helical" evidence="12">
    <location>
        <begin position="126"/>
        <end position="149"/>
    </location>
</feature>
<keyword evidence="6 12" id="KW-0812">Transmembrane</keyword>
<feature type="region of interest" description="Disordered" evidence="11">
    <location>
        <begin position="78"/>
        <end position="99"/>
    </location>
</feature>
<dbReference type="EC" id="2.7.13.3" evidence="3"/>
<dbReference type="PRINTS" id="PR00344">
    <property type="entry name" value="BCTRLSENSOR"/>
</dbReference>
<dbReference type="GO" id="GO:0016301">
    <property type="term" value="F:kinase activity"/>
    <property type="evidence" value="ECO:0007669"/>
    <property type="project" value="UniProtKB-KW"/>
</dbReference>
<dbReference type="Gene3D" id="6.10.340.10">
    <property type="match status" value="1"/>
</dbReference>
<dbReference type="InterPro" id="IPR036097">
    <property type="entry name" value="HisK_dim/P_sf"/>
</dbReference>
<gene>
    <name evidence="15" type="ORF">K3769_40310</name>
</gene>
<evidence type="ECO:0000256" key="6">
    <source>
        <dbReference type="ARBA" id="ARBA00022692"/>
    </source>
</evidence>
<evidence type="ECO:0000256" key="2">
    <source>
        <dbReference type="ARBA" id="ARBA00004236"/>
    </source>
</evidence>
<dbReference type="CDD" id="cd06225">
    <property type="entry name" value="HAMP"/>
    <property type="match status" value="1"/>
</dbReference>
<dbReference type="Gene3D" id="1.10.287.130">
    <property type="match status" value="1"/>
</dbReference>
<comment type="catalytic activity">
    <reaction evidence="1">
        <text>ATP + protein L-histidine = ADP + protein N-phospho-L-histidine.</text>
        <dbReference type="EC" id="2.7.13.3"/>
    </reaction>
</comment>
<dbReference type="PANTHER" id="PTHR45436:SF5">
    <property type="entry name" value="SENSOR HISTIDINE KINASE TRCS"/>
    <property type="match status" value="1"/>
</dbReference>
<feature type="domain" description="Histidine kinase" evidence="13">
    <location>
        <begin position="211"/>
        <end position="423"/>
    </location>
</feature>
<dbReference type="SUPFAM" id="SSF55874">
    <property type="entry name" value="ATPase domain of HSP90 chaperone/DNA topoisomerase II/histidine kinase"/>
    <property type="match status" value="1"/>
</dbReference>